<organism evidence="2">
    <name type="scientific">termite gut metagenome</name>
    <dbReference type="NCBI Taxonomy" id="433724"/>
    <lineage>
        <taxon>unclassified sequences</taxon>
        <taxon>metagenomes</taxon>
        <taxon>organismal metagenomes</taxon>
    </lineage>
</organism>
<proteinExistence type="predicted"/>
<reference evidence="2" key="1">
    <citation type="submission" date="2019-03" db="EMBL/GenBank/DDBJ databases">
        <title>Single cell metagenomics reveals metabolic interactions within the superorganism composed of flagellate Streblomastix strix and complex community of Bacteroidetes bacteria on its surface.</title>
        <authorList>
            <person name="Treitli S.C."/>
            <person name="Kolisko M."/>
            <person name="Husnik F."/>
            <person name="Keeling P."/>
            <person name="Hampl V."/>
        </authorList>
    </citation>
    <scope>NUCLEOTIDE SEQUENCE</scope>
    <source>
        <strain evidence="2">STM</strain>
    </source>
</reference>
<protein>
    <submittedName>
        <fullName evidence="2">Uncharacterized protein</fullName>
    </submittedName>
</protein>
<comment type="caution">
    <text evidence="2">The sequence shown here is derived from an EMBL/GenBank/DDBJ whole genome shotgun (WGS) entry which is preliminary data.</text>
</comment>
<dbReference type="EMBL" id="SNRY01003427">
    <property type="protein sequence ID" value="KAA6321018.1"/>
    <property type="molecule type" value="Genomic_DNA"/>
</dbReference>
<sequence length="97" mass="11130">GFFSTEIEEEEKGTPLKRGRGSQKKTKGLVMAESHPIEGQTNFRSPLNNILGLCYLYKLTIFNYKHRDLVNQLIRQSQFATMVYIVSIAFLFSQRGV</sequence>
<evidence type="ECO:0000313" key="2">
    <source>
        <dbReference type="EMBL" id="KAA6321018.1"/>
    </source>
</evidence>
<feature type="region of interest" description="Disordered" evidence="1">
    <location>
        <begin position="1"/>
        <end position="28"/>
    </location>
</feature>
<feature type="non-terminal residue" evidence="2">
    <location>
        <position position="1"/>
    </location>
</feature>
<dbReference type="AlphaFoldDB" id="A0A5J4QJ39"/>
<feature type="compositionally biased region" description="Acidic residues" evidence="1">
    <location>
        <begin position="1"/>
        <end position="11"/>
    </location>
</feature>
<gene>
    <name evidence="2" type="ORF">EZS27_029282</name>
</gene>
<accession>A0A5J4QJ39</accession>
<name>A0A5J4QJ39_9ZZZZ</name>
<feature type="compositionally biased region" description="Basic residues" evidence="1">
    <location>
        <begin position="15"/>
        <end position="27"/>
    </location>
</feature>
<evidence type="ECO:0000256" key="1">
    <source>
        <dbReference type="SAM" id="MobiDB-lite"/>
    </source>
</evidence>